<dbReference type="EMBL" id="MG280923">
    <property type="protein sequence ID" value="AZM65209.1"/>
    <property type="molecule type" value="mRNA"/>
</dbReference>
<name>A0A9Y0BNX7_9ERIC</name>
<accession>A0A9Y0BNX7</accession>
<sequence length="536" mass="60561">MTVLLGDIVESVEAWLKLIKKKPQPYVNPDLDPVLLVPGIAGSILHAVNENGKEERVWVRILGADRELRTKLWSRFDPSTGKTVTLDPKTNIVVPEDRYGLYAIDILDPDLVIGRECVYYFHDMIVEMTKWGFQEGKTLFGFGYDFRQSNRCQETMERLAAKLESIFTASGGKKINIISHSMGGLLVKCFMNLHSDIFEKYVKNWITIATPFRGAPGYVTSTFLNGMSFVEGWEQNFFISKWSMHQLLIECPSIYELMTCPDFHWAHNPVLEIWRQHHDSDENSNILLESFSPEESIAIFAEALSSNTANYDGADFPLPFNVEILKWANETRKIMSSAKVPPQVKFYNIYATNLATPHSVCYGSAEAPVTDLQKLPFFEAEYICVDGDGTVPMESAKADGLKAEARVGVPGEHRGIVCDRHVFRILKHWLKAGEPDPYYNPLNDFVILPKSYEIESRKEKGLEVTLLKEEWEVITEEEEEETTDDEKKPLVSSICVRDAGDDWSAGEEAHATLMVHPQSEGKQHIELNAVSVAATA</sequence>
<keyword evidence="1" id="KW-0012">Acyltransferase</keyword>
<dbReference type="GO" id="GO:0006629">
    <property type="term" value="P:lipid metabolic process"/>
    <property type="evidence" value="ECO:0007669"/>
    <property type="project" value="InterPro"/>
</dbReference>
<dbReference type="Pfam" id="PF02450">
    <property type="entry name" value="LCAT"/>
    <property type="match status" value="1"/>
</dbReference>
<protein>
    <submittedName>
        <fullName evidence="1">Diacylglycerol acyltransferase 10</fullName>
    </submittedName>
</protein>
<dbReference type="PANTHER" id="PTHR11440">
    <property type="entry name" value="LECITHIN-CHOLESTEROL ACYLTRANSFERASE-RELATED"/>
    <property type="match status" value="1"/>
</dbReference>
<dbReference type="Gene3D" id="3.40.50.1820">
    <property type="entry name" value="alpha/beta hydrolase"/>
    <property type="match status" value="1"/>
</dbReference>
<dbReference type="GO" id="GO:0008374">
    <property type="term" value="F:O-acyltransferase activity"/>
    <property type="evidence" value="ECO:0007669"/>
    <property type="project" value="InterPro"/>
</dbReference>
<dbReference type="AlphaFoldDB" id="A0A9Y0BNX7"/>
<dbReference type="SUPFAM" id="SSF53474">
    <property type="entry name" value="alpha/beta-Hydrolases"/>
    <property type="match status" value="1"/>
</dbReference>
<organism evidence="1">
    <name type="scientific">Vitellaria paradoxa</name>
    <name type="common">shea tree</name>
    <dbReference type="NCBI Taxonomy" id="292385"/>
    <lineage>
        <taxon>Eukaryota</taxon>
        <taxon>Viridiplantae</taxon>
        <taxon>Streptophyta</taxon>
        <taxon>Embryophyta</taxon>
        <taxon>Tracheophyta</taxon>
        <taxon>Spermatophyta</taxon>
        <taxon>Magnoliopsida</taxon>
        <taxon>eudicotyledons</taxon>
        <taxon>Gunneridae</taxon>
        <taxon>Pentapetalae</taxon>
        <taxon>asterids</taxon>
        <taxon>Ericales</taxon>
        <taxon>Sapotaceae</taxon>
        <taxon>Sapotoideae</taxon>
        <taxon>Vitellaria</taxon>
    </lineage>
</organism>
<proteinExistence type="evidence at transcript level"/>
<reference evidence="1" key="1">
    <citation type="journal article" date="2019" name="Appl. Microbiol. Biotechnol.">
        <title>Identification of genes involved in shea butter biosynthesis from Vitellaria paradoxa fruits through transcriptomics and functional heterologous expression.</title>
        <authorList>
            <person name="Wei Y."/>
            <person name="Ji B."/>
            <person name="Siewers V."/>
            <person name="Xu D."/>
            <person name="Halkier B.A."/>
            <person name="Nielsen J."/>
        </authorList>
    </citation>
    <scope>NUCLEOTIDE SEQUENCE</scope>
</reference>
<dbReference type="InterPro" id="IPR003386">
    <property type="entry name" value="LACT/PDAT_acylTrfase"/>
</dbReference>
<dbReference type="InterPro" id="IPR029058">
    <property type="entry name" value="AB_hydrolase_fold"/>
</dbReference>
<keyword evidence="1" id="KW-0808">Transferase</keyword>
<evidence type="ECO:0000313" key="1">
    <source>
        <dbReference type="EMBL" id="AZM65209.1"/>
    </source>
</evidence>